<feature type="transmembrane region" description="Helical" evidence="1">
    <location>
        <begin position="5"/>
        <end position="24"/>
    </location>
</feature>
<evidence type="ECO:0000313" key="5">
    <source>
        <dbReference type="Proteomes" id="UP001271263"/>
    </source>
</evidence>
<dbReference type="EMBL" id="JAPMLD010000004">
    <property type="protein sequence ID" value="MDW4824814.1"/>
    <property type="molecule type" value="Genomic_DNA"/>
</dbReference>
<gene>
    <name evidence="2" type="ORF">OS133_03345</name>
    <name evidence="3" type="ORF">OS134_12155</name>
</gene>
<comment type="caution">
    <text evidence="2">The sequence shown here is derived from an EMBL/GenBank/DDBJ whole genome shotgun (WGS) entry which is preliminary data.</text>
</comment>
<dbReference type="EMBL" id="JAPMLE010000001">
    <property type="protein sequence ID" value="MDR8522735.1"/>
    <property type="molecule type" value="Genomic_DNA"/>
</dbReference>
<keyword evidence="1" id="KW-1133">Transmembrane helix</keyword>
<sequence length="205" mass="23068">MIGKFFTSFAIIFSYLLIPFPIALVMKELFFLPESAIIGLVIVFVIGFFPLMIFVSRKVFLFPAKHKQSIAKADLIKQVAHLRVKDCLFSAEYQDDCLVLTSPYMDAQFVSLFQAQNISKAYYMKLWFDEDKHLVRFKDHLVSSASAIGAGGISFNMSAQTGYVSSQVFLLDSSANLVRFSNAELHKALIEVVTSNGWSLNLKII</sequence>
<keyword evidence="5" id="KW-1185">Reference proteome</keyword>
<reference evidence="2" key="2">
    <citation type="submission" date="2022-11" db="EMBL/GenBank/DDBJ databases">
        <title>Prophages regulate Shewanella fidelis motility and biofilm formation: implications for gut colonization dynamics in Ciona robusta.</title>
        <authorList>
            <person name="Natarajan O."/>
            <person name="Gibboney S.L."/>
            <person name="Young M.N."/>
            <person name="Lim S.J."/>
            <person name="Pluta N."/>
            <person name="Atkinson C.G.F."/>
            <person name="Leigh B.A."/>
            <person name="Liberti A."/>
            <person name="Kees E."/>
            <person name="Breitbart M."/>
            <person name="Gralnick J."/>
            <person name="Dishaw L.J."/>
        </authorList>
    </citation>
    <scope>NUCLEOTIDE SEQUENCE</scope>
    <source>
        <strain evidence="2">3313</strain>
    </source>
</reference>
<accession>A0AAW8NK82</accession>
<evidence type="ECO:0000313" key="2">
    <source>
        <dbReference type="EMBL" id="MDR8522735.1"/>
    </source>
</evidence>
<proteinExistence type="predicted"/>
<dbReference type="RefSeq" id="WP_310654003.1">
    <property type="nucleotide sequence ID" value="NZ_JAPMLA010000005.1"/>
</dbReference>
<keyword evidence="1" id="KW-0472">Membrane</keyword>
<evidence type="ECO:0000313" key="4">
    <source>
        <dbReference type="Proteomes" id="UP001259340"/>
    </source>
</evidence>
<dbReference type="Proteomes" id="UP001271263">
    <property type="component" value="Unassembled WGS sequence"/>
</dbReference>
<feature type="transmembrane region" description="Helical" evidence="1">
    <location>
        <begin position="36"/>
        <end position="55"/>
    </location>
</feature>
<dbReference type="AlphaFoldDB" id="A0AAW8NK82"/>
<protein>
    <submittedName>
        <fullName evidence="2">Uncharacterized protein</fullName>
    </submittedName>
</protein>
<evidence type="ECO:0000313" key="3">
    <source>
        <dbReference type="EMBL" id="MDW4824814.1"/>
    </source>
</evidence>
<reference evidence="3 5" key="1">
    <citation type="journal article" date="2022" name="bioRxiv">
        <title>Prophages regulate Shewanella fidelis 3313 motility and biofilm formation: implications for gut colonization dynamics in Ciona robusta.</title>
        <authorList>
            <person name="Natarajan O."/>
            <person name="Gibboney S.L."/>
            <person name="Young M.N."/>
            <person name="Lim S.J."/>
            <person name="Pluta N."/>
            <person name="Atkinson C.G."/>
            <person name="Leigh B.A."/>
            <person name="Liberti A."/>
            <person name="Kees E.D."/>
            <person name="Breitbart M."/>
            <person name="Gralnick J.A."/>
            <person name="Dishaw L.J."/>
        </authorList>
    </citation>
    <scope>NUCLEOTIDE SEQUENCE [LARGE SCALE GENOMIC DNA]</scope>
    <source>
        <strain evidence="3 5">JG4066</strain>
    </source>
</reference>
<evidence type="ECO:0000256" key="1">
    <source>
        <dbReference type="SAM" id="Phobius"/>
    </source>
</evidence>
<keyword evidence="1" id="KW-0812">Transmembrane</keyword>
<dbReference type="Proteomes" id="UP001259340">
    <property type="component" value="Unassembled WGS sequence"/>
</dbReference>
<organism evidence="2 4">
    <name type="scientific">Shewanella fidelis</name>
    <dbReference type="NCBI Taxonomy" id="173509"/>
    <lineage>
        <taxon>Bacteria</taxon>
        <taxon>Pseudomonadati</taxon>
        <taxon>Pseudomonadota</taxon>
        <taxon>Gammaproteobacteria</taxon>
        <taxon>Alteromonadales</taxon>
        <taxon>Shewanellaceae</taxon>
        <taxon>Shewanella</taxon>
    </lineage>
</organism>
<name>A0AAW8NK82_9GAMM</name>